<dbReference type="InterPro" id="IPR000524">
    <property type="entry name" value="Tscrpt_reg_HTH_GntR"/>
</dbReference>
<dbReference type="SUPFAM" id="SSF48008">
    <property type="entry name" value="GntR ligand-binding domain-like"/>
    <property type="match status" value="1"/>
</dbReference>
<keyword evidence="2" id="KW-0238">DNA-binding</keyword>
<comment type="caution">
    <text evidence="5">The sequence shown here is derived from an EMBL/GenBank/DDBJ whole genome shotgun (WGS) entry which is preliminary data.</text>
</comment>
<sequence length="231" mass="26135">MAERSDARPDGRTASSAQRAYRMLRDRLLRFGFTPNQKINEVVLAGELSISRTPLREALNRLVAEGLLEDRGRGFSVPDLETAKIRDLFEARTEIECSLVRLACDRATEDGLDALDAFLRESMAESPDASVDRLIELDIGFHDGLARLAGNEVLRRTMANLNDRIHLVRWIAMDGRRETTQRQHLEILEAVRRRDREAATEAMREHILHRNEDIVAAIKAAYGHVHTLSSA</sequence>
<accession>S9SH90</accession>
<protein>
    <submittedName>
        <fullName evidence="5">Transcriptional regulator, GntR family</fullName>
    </submittedName>
</protein>
<dbReference type="PANTHER" id="PTHR43537:SF45">
    <property type="entry name" value="GNTR FAMILY REGULATORY PROTEIN"/>
    <property type="match status" value="1"/>
</dbReference>
<dbReference type="AlphaFoldDB" id="S9SH90"/>
<dbReference type="Proteomes" id="UP000015347">
    <property type="component" value="Unassembled WGS sequence"/>
</dbReference>
<dbReference type="STRING" id="1123237.Salmuc_04911"/>
<dbReference type="Gene3D" id="1.10.10.10">
    <property type="entry name" value="Winged helix-like DNA-binding domain superfamily/Winged helix DNA-binding domain"/>
    <property type="match status" value="1"/>
</dbReference>
<gene>
    <name evidence="5" type="ORF">Salmuc_04911</name>
</gene>
<organism evidence="5 6">
    <name type="scientific">Salipiger mucosus DSM 16094</name>
    <dbReference type="NCBI Taxonomy" id="1123237"/>
    <lineage>
        <taxon>Bacteria</taxon>
        <taxon>Pseudomonadati</taxon>
        <taxon>Pseudomonadota</taxon>
        <taxon>Alphaproteobacteria</taxon>
        <taxon>Rhodobacterales</taxon>
        <taxon>Roseobacteraceae</taxon>
        <taxon>Salipiger</taxon>
    </lineage>
</organism>
<keyword evidence="3" id="KW-0804">Transcription</keyword>
<evidence type="ECO:0000313" key="6">
    <source>
        <dbReference type="Proteomes" id="UP000015347"/>
    </source>
</evidence>
<evidence type="ECO:0000313" key="5">
    <source>
        <dbReference type="EMBL" id="EPX85639.1"/>
    </source>
</evidence>
<dbReference type="Gene3D" id="1.20.120.530">
    <property type="entry name" value="GntR ligand-binding domain-like"/>
    <property type="match status" value="1"/>
</dbReference>
<feature type="domain" description="HTH gntR-type" evidence="4">
    <location>
        <begin position="14"/>
        <end position="80"/>
    </location>
</feature>
<dbReference type="SMART" id="SM00895">
    <property type="entry name" value="FCD"/>
    <property type="match status" value="1"/>
</dbReference>
<dbReference type="HOGENOM" id="CLU_017584_5_2_5"/>
<dbReference type="eggNOG" id="COG1802">
    <property type="taxonomic scope" value="Bacteria"/>
</dbReference>
<dbReference type="SMART" id="SM00345">
    <property type="entry name" value="HTH_GNTR"/>
    <property type="match status" value="1"/>
</dbReference>
<keyword evidence="6" id="KW-1185">Reference proteome</keyword>
<dbReference type="GO" id="GO:0003677">
    <property type="term" value="F:DNA binding"/>
    <property type="evidence" value="ECO:0007669"/>
    <property type="project" value="UniProtKB-KW"/>
</dbReference>
<reference evidence="6" key="1">
    <citation type="journal article" date="2014" name="Stand. Genomic Sci.">
        <title>Genome sequence of the exopolysaccharide-producing Salipiger mucosus type strain (DSM 16094(T)), a moderately halophilic member of the Roseobacter clade.</title>
        <authorList>
            <person name="Riedel T."/>
            <person name="Spring S."/>
            <person name="Fiebig A."/>
            <person name="Petersen J."/>
            <person name="Kyrpides N.C."/>
            <person name="Goker M."/>
            <person name="Klenk H.P."/>
        </authorList>
    </citation>
    <scope>NUCLEOTIDE SEQUENCE [LARGE SCALE GENOMIC DNA]</scope>
    <source>
        <strain evidence="6">DSM 16094</strain>
    </source>
</reference>
<dbReference type="OrthoDB" id="7620579at2"/>
<dbReference type="GO" id="GO:0003700">
    <property type="term" value="F:DNA-binding transcription factor activity"/>
    <property type="evidence" value="ECO:0007669"/>
    <property type="project" value="InterPro"/>
</dbReference>
<dbReference type="PROSITE" id="PS50949">
    <property type="entry name" value="HTH_GNTR"/>
    <property type="match status" value="1"/>
</dbReference>
<dbReference type="InterPro" id="IPR036390">
    <property type="entry name" value="WH_DNA-bd_sf"/>
</dbReference>
<evidence type="ECO:0000256" key="3">
    <source>
        <dbReference type="ARBA" id="ARBA00023163"/>
    </source>
</evidence>
<evidence type="ECO:0000256" key="2">
    <source>
        <dbReference type="ARBA" id="ARBA00023125"/>
    </source>
</evidence>
<dbReference type="InterPro" id="IPR008920">
    <property type="entry name" value="TF_FadR/GntR_C"/>
</dbReference>
<dbReference type="Pfam" id="PF00392">
    <property type="entry name" value="GntR"/>
    <property type="match status" value="1"/>
</dbReference>
<evidence type="ECO:0000259" key="4">
    <source>
        <dbReference type="PROSITE" id="PS50949"/>
    </source>
</evidence>
<dbReference type="SUPFAM" id="SSF46785">
    <property type="entry name" value="Winged helix' DNA-binding domain"/>
    <property type="match status" value="1"/>
</dbReference>
<dbReference type="InterPro" id="IPR036388">
    <property type="entry name" value="WH-like_DNA-bd_sf"/>
</dbReference>
<dbReference type="Pfam" id="PF07729">
    <property type="entry name" value="FCD"/>
    <property type="match status" value="1"/>
</dbReference>
<name>S9SH90_9RHOB</name>
<dbReference type="RefSeq" id="WP_020039569.1">
    <property type="nucleotide sequence ID" value="NZ_KE557273.1"/>
</dbReference>
<evidence type="ECO:0000256" key="1">
    <source>
        <dbReference type="ARBA" id="ARBA00023015"/>
    </source>
</evidence>
<dbReference type="EMBL" id="APVH01000008">
    <property type="protein sequence ID" value="EPX85639.1"/>
    <property type="molecule type" value="Genomic_DNA"/>
</dbReference>
<dbReference type="InterPro" id="IPR011711">
    <property type="entry name" value="GntR_C"/>
</dbReference>
<proteinExistence type="predicted"/>
<keyword evidence="1" id="KW-0805">Transcription regulation</keyword>
<dbReference type="PANTHER" id="PTHR43537">
    <property type="entry name" value="TRANSCRIPTIONAL REGULATOR, GNTR FAMILY"/>
    <property type="match status" value="1"/>
</dbReference>